<organism evidence="1 2">
    <name type="scientific">Armatimonas rosea</name>
    <dbReference type="NCBI Taxonomy" id="685828"/>
    <lineage>
        <taxon>Bacteria</taxon>
        <taxon>Bacillati</taxon>
        <taxon>Armatimonadota</taxon>
        <taxon>Armatimonadia</taxon>
        <taxon>Armatimonadales</taxon>
        <taxon>Armatimonadaceae</taxon>
        <taxon>Armatimonas</taxon>
    </lineage>
</organism>
<sequence length="266" mass="30577">MIKKGGIYTTEFSEFTFGYALTHNIERRLATVTAVPSFPSLREEGGAGGGYDVRLQSGGTPIFVQFKIPRVIRRKNARAPENNFVDPEYFRMYLHHRNTSDQQKLLVELRNRFQNVYYACPEFHTVNVLNRNHINSTTVDATAFFDPVEIGLLQDDDEHYIVYKPNSQSAYFCSNPIEINNISFSQIATSLGDSDIRDMPEEFYNNIILTFINVVTNAGRADLANIISLNIQQFPELAPWYRVSYFSQLIFDSQFFISNYSREVNS</sequence>
<accession>A0A7W9W9J1</accession>
<protein>
    <submittedName>
        <fullName evidence="1">Uncharacterized protein</fullName>
    </submittedName>
</protein>
<dbReference type="RefSeq" id="WP_184203985.1">
    <property type="nucleotide sequence ID" value="NZ_JACHGW010000009.1"/>
</dbReference>
<name>A0A7W9W9J1_ARMRO</name>
<evidence type="ECO:0000313" key="2">
    <source>
        <dbReference type="Proteomes" id="UP000520814"/>
    </source>
</evidence>
<keyword evidence="2" id="KW-1185">Reference proteome</keyword>
<gene>
    <name evidence="1" type="ORF">HNQ39_005745</name>
</gene>
<reference evidence="1 2" key="1">
    <citation type="submission" date="2020-08" db="EMBL/GenBank/DDBJ databases">
        <title>Genomic Encyclopedia of Type Strains, Phase IV (KMG-IV): sequencing the most valuable type-strain genomes for metagenomic binning, comparative biology and taxonomic classification.</title>
        <authorList>
            <person name="Goeker M."/>
        </authorList>
    </citation>
    <scope>NUCLEOTIDE SEQUENCE [LARGE SCALE GENOMIC DNA]</scope>
    <source>
        <strain evidence="1 2">DSM 23562</strain>
    </source>
</reference>
<dbReference type="AlphaFoldDB" id="A0A7W9W9J1"/>
<dbReference type="Proteomes" id="UP000520814">
    <property type="component" value="Unassembled WGS sequence"/>
</dbReference>
<comment type="caution">
    <text evidence="1">The sequence shown here is derived from an EMBL/GenBank/DDBJ whole genome shotgun (WGS) entry which is preliminary data.</text>
</comment>
<dbReference type="EMBL" id="JACHGW010000009">
    <property type="protein sequence ID" value="MBB6053898.1"/>
    <property type="molecule type" value="Genomic_DNA"/>
</dbReference>
<evidence type="ECO:0000313" key="1">
    <source>
        <dbReference type="EMBL" id="MBB6053898.1"/>
    </source>
</evidence>
<proteinExistence type="predicted"/>